<gene>
    <name evidence="1" type="ORF">DSO57_1021307</name>
</gene>
<proteinExistence type="predicted"/>
<organism evidence="1 2">
    <name type="scientific">Entomophthora muscae</name>
    <dbReference type="NCBI Taxonomy" id="34485"/>
    <lineage>
        <taxon>Eukaryota</taxon>
        <taxon>Fungi</taxon>
        <taxon>Fungi incertae sedis</taxon>
        <taxon>Zoopagomycota</taxon>
        <taxon>Entomophthoromycotina</taxon>
        <taxon>Entomophthoromycetes</taxon>
        <taxon>Entomophthorales</taxon>
        <taxon>Entomophthoraceae</taxon>
        <taxon>Entomophthora</taxon>
    </lineage>
</organism>
<accession>A0ACC2SG57</accession>
<dbReference type="Proteomes" id="UP001165960">
    <property type="component" value="Unassembled WGS sequence"/>
</dbReference>
<reference evidence="1" key="1">
    <citation type="submission" date="2022-04" db="EMBL/GenBank/DDBJ databases">
        <title>Genome of the entomopathogenic fungus Entomophthora muscae.</title>
        <authorList>
            <person name="Elya C."/>
            <person name="Lovett B.R."/>
            <person name="Lee E."/>
            <person name="Macias A.M."/>
            <person name="Hajek A.E."/>
            <person name="De Bivort B.L."/>
            <person name="Kasson M.T."/>
            <person name="De Fine Licht H.H."/>
            <person name="Stajich J.E."/>
        </authorList>
    </citation>
    <scope>NUCLEOTIDE SEQUENCE</scope>
    <source>
        <strain evidence="1">Berkeley</strain>
    </source>
</reference>
<sequence>MVGLLPSVDAEKDARFLRNKEAKKRLLKIIKGMCSVDIFCGILIMVGFFKVGASLFQIISALGIPLTALIARVVIKRRQSVLQWIGIIVIVVGFFSNTIFPYIVAHQAAASNLSTEETLAKQDVSLGILMTVSGFVLASGLGVGIEKLIHEPNSPTPSKICSYLGIYTTMLCCAVQLLFIVPFRYHGIYTVFNDALGISGIDASKEAWIYLFKFFGGFVLMTLVHAYQNYSNYILIEAWGVIPMGILSASRSVVIMLISSVLYCKSDSNQCFTPDKLTSAVIVTCGVLFYNFASFKKASIKS</sequence>
<protein>
    <submittedName>
        <fullName evidence="1">Uncharacterized protein</fullName>
    </submittedName>
</protein>
<evidence type="ECO:0000313" key="2">
    <source>
        <dbReference type="Proteomes" id="UP001165960"/>
    </source>
</evidence>
<keyword evidence="2" id="KW-1185">Reference proteome</keyword>
<evidence type="ECO:0000313" key="1">
    <source>
        <dbReference type="EMBL" id="KAJ9061374.1"/>
    </source>
</evidence>
<name>A0ACC2SG57_9FUNG</name>
<dbReference type="EMBL" id="QTSX02005073">
    <property type="protein sequence ID" value="KAJ9061374.1"/>
    <property type="molecule type" value="Genomic_DNA"/>
</dbReference>
<comment type="caution">
    <text evidence="1">The sequence shown here is derived from an EMBL/GenBank/DDBJ whole genome shotgun (WGS) entry which is preliminary data.</text>
</comment>